<evidence type="ECO:0008006" key="3">
    <source>
        <dbReference type="Google" id="ProtNLM"/>
    </source>
</evidence>
<organism evidence="1 2">
    <name type="scientific">Steinernema carpocapsae</name>
    <name type="common">Entomopathogenic nematode</name>
    <dbReference type="NCBI Taxonomy" id="34508"/>
    <lineage>
        <taxon>Eukaryota</taxon>
        <taxon>Metazoa</taxon>
        <taxon>Ecdysozoa</taxon>
        <taxon>Nematoda</taxon>
        <taxon>Chromadorea</taxon>
        <taxon>Rhabditida</taxon>
        <taxon>Tylenchina</taxon>
        <taxon>Panagrolaimomorpha</taxon>
        <taxon>Strongyloidoidea</taxon>
        <taxon>Steinernematidae</taxon>
        <taxon>Steinernema</taxon>
    </lineage>
</organism>
<dbReference type="EMBL" id="AZBU02000006">
    <property type="protein sequence ID" value="TKR72304.1"/>
    <property type="molecule type" value="Genomic_DNA"/>
</dbReference>
<dbReference type="Proteomes" id="UP000298663">
    <property type="component" value="Unassembled WGS sequence"/>
</dbReference>
<accession>A0A4U5MRP0</accession>
<reference evidence="1 2" key="2">
    <citation type="journal article" date="2019" name="G3 (Bethesda)">
        <title>Hybrid Assembly of the Genome of the Entomopathogenic Nematode Steinernema carpocapsae Identifies the X-Chromosome.</title>
        <authorList>
            <person name="Serra L."/>
            <person name="Macchietto M."/>
            <person name="Macias-Munoz A."/>
            <person name="McGill C.J."/>
            <person name="Rodriguez I.M."/>
            <person name="Rodriguez B."/>
            <person name="Murad R."/>
            <person name="Mortazavi A."/>
        </authorList>
    </citation>
    <scope>NUCLEOTIDE SEQUENCE [LARGE SCALE GENOMIC DNA]</scope>
    <source>
        <strain evidence="1 2">ALL</strain>
    </source>
</reference>
<protein>
    <recommendedName>
        <fullName evidence="3">DUF38 domain-containing protein</fullName>
    </recommendedName>
</protein>
<name>A0A4U5MRP0_STECR</name>
<evidence type="ECO:0000313" key="2">
    <source>
        <dbReference type="Proteomes" id="UP000298663"/>
    </source>
</evidence>
<proteinExistence type="predicted"/>
<sequence>MAPKTLSFELPNLSGLSLKETSSPSDLPDLSALSLKETTPAEEVAHRKPYKLELTTDGKSVCCNFSVLFTHRTESLENFLKKRVNTISCAEILVKKDVKKFPKQTENLVSMEEFKRRIIPTLERILDPIGREFHTNSENVLLSEVLYRVIQDKSKFRILELTHIGRFTELFLALQVQNNEELRSIQLYGKTWTTDIIPCLLKAIKERELMELDIHVTNLKLPYYFYDLVTANWNPKTARTIFIAAKNDFDSNKLDQISEPPTHYPVEVVWEEHNGCVDIVITTVPKKWGLPHIASPAPRYWLR</sequence>
<gene>
    <name evidence="1" type="ORF">L596_019775</name>
</gene>
<reference evidence="1 2" key="1">
    <citation type="journal article" date="2015" name="Genome Biol.">
        <title>Comparative genomics of Steinernema reveals deeply conserved gene regulatory networks.</title>
        <authorList>
            <person name="Dillman A.R."/>
            <person name="Macchietto M."/>
            <person name="Porter C.F."/>
            <person name="Rogers A."/>
            <person name="Williams B."/>
            <person name="Antoshechkin I."/>
            <person name="Lee M.M."/>
            <person name="Goodwin Z."/>
            <person name="Lu X."/>
            <person name="Lewis E.E."/>
            <person name="Goodrich-Blair H."/>
            <person name="Stock S.P."/>
            <person name="Adams B.J."/>
            <person name="Sternberg P.W."/>
            <person name="Mortazavi A."/>
        </authorList>
    </citation>
    <scope>NUCLEOTIDE SEQUENCE [LARGE SCALE GENOMIC DNA]</scope>
    <source>
        <strain evidence="1 2">ALL</strain>
    </source>
</reference>
<comment type="caution">
    <text evidence="1">The sequence shown here is derived from an EMBL/GenBank/DDBJ whole genome shotgun (WGS) entry which is preliminary data.</text>
</comment>
<evidence type="ECO:0000313" key="1">
    <source>
        <dbReference type="EMBL" id="TKR72304.1"/>
    </source>
</evidence>
<keyword evidence="2" id="KW-1185">Reference proteome</keyword>
<dbReference type="AlphaFoldDB" id="A0A4U5MRP0"/>